<dbReference type="EMBL" id="NKQK01000018">
    <property type="protein sequence ID" value="PSS04217.1"/>
    <property type="molecule type" value="Genomic_DNA"/>
</dbReference>
<comment type="caution">
    <text evidence="2">The sequence shown here is derived from an EMBL/GenBank/DDBJ whole genome shotgun (WGS) entry which is preliminary data.</text>
</comment>
<feature type="region of interest" description="Disordered" evidence="1">
    <location>
        <begin position="36"/>
        <end position="103"/>
    </location>
</feature>
<sequence length="168" mass="19364">MWIHRPVLNRTLHLRHFIQSAATTLLQDPEAPLINLEDLPNQTQTCRDHPRNPTRHLRKDHLRQGAQGRPRPQHRVRAGGRPARRQQAPHLRPDQPDPADRHRPWPLLLPLQALRPRGPARIRVRRRHREGSTVAATASSACGYRCTTKCDLHKSSITCFVKLMFLSC</sequence>
<keyword evidence="3" id="KW-1185">Reference proteome</keyword>
<reference evidence="2 3" key="1">
    <citation type="submission" date="2017-07" db="EMBL/GenBank/DDBJ databases">
        <title>An improved, manually edited Actinidia chinensis var. chinensis (kiwifruit) genome highlights the challenges associated with draft genomes and gene prediction in plants.</title>
        <authorList>
            <person name="Pilkington S."/>
            <person name="Crowhurst R."/>
            <person name="Hilario E."/>
            <person name="Nardozza S."/>
            <person name="Fraser L."/>
            <person name="Peng Y."/>
            <person name="Gunaseelan K."/>
            <person name="Simpson R."/>
            <person name="Tahir J."/>
            <person name="Deroles S."/>
            <person name="Templeton K."/>
            <person name="Luo Z."/>
            <person name="Davy M."/>
            <person name="Cheng C."/>
            <person name="Mcneilage M."/>
            <person name="Scaglione D."/>
            <person name="Liu Y."/>
            <person name="Zhang Q."/>
            <person name="Datson P."/>
            <person name="De Silva N."/>
            <person name="Gardiner S."/>
            <person name="Bassett H."/>
            <person name="Chagne D."/>
            <person name="Mccallum J."/>
            <person name="Dzierzon H."/>
            <person name="Deng C."/>
            <person name="Wang Y.-Y."/>
            <person name="Barron N."/>
            <person name="Manako K."/>
            <person name="Bowen J."/>
            <person name="Foster T."/>
            <person name="Erridge Z."/>
            <person name="Tiffin H."/>
            <person name="Waite C."/>
            <person name="Davies K."/>
            <person name="Grierson E."/>
            <person name="Laing W."/>
            <person name="Kirk R."/>
            <person name="Chen X."/>
            <person name="Wood M."/>
            <person name="Montefiori M."/>
            <person name="Brummell D."/>
            <person name="Schwinn K."/>
            <person name="Catanach A."/>
            <person name="Fullerton C."/>
            <person name="Li D."/>
            <person name="Meiyalaghan S."/>
            <person name="Nieuwenhuizen N."/>
            <person name="Read N."/>
            <person name="Prakash R."/>
            <person name="Hunter D."/>
            <person name="Zhang H."/>
            <person name="Mckenzie M."/>
            <person name="Knabel M."/>
            <person name="Harris A."/>
            <person name="Allan A."/>
            <person name="Chen A."/>
            <person name="Janssen B."/>
            <person name="Plunkett B."/>
            <person name="Dwamena C."/>
            <person name="Voogd C."/>
            <person name="Leif D."/>
            <person name="Lafferty D."/>
            <person name="Souleyre E."/>
            <person name="Varkonyi-Gasic E."/>
            <person name="Gambi F."/>
            <person name="Hanley J."/>
            <person name="Yao J.-L."/>
            <person name="Cheung J."/>
            <person name="David K."/>
            <person name="Warren B."/>
            <person name="Marsh K."/>
            <person name="Snowden K."/>
            <person name="Lin-Wang K."/>
            <person name="Brian L."/>
            <person name="Martinez-Sanchez M."/>
            <person name="Wang M."/>
            <person name="Ileperuma N."/>
            <person name="Macnee N."/>
            <person name="Campin R."/>
            <person name="Mcatee P."/>
            <person name="Drummond R."/>
            <person name="Espley R."/>
            <person name="Ireland H."/>
            <person name="Wu R."/>
            <person name="Atkinson R."/>
            <person name="Karunairetnam S."/>
            <person name="Bulley S."/>
            <person name="Chunkath S."/>
            <person name="Hanley Z."/>
            <person name="Storey R."/>
            <person name="Thrimawithana A."/>
            <person name="Thomson S."/>
            <person name="David C."/>
            <person name="Testolin R."/>
        </authorList>
    </citation>
    <scope>NUCLEOTIDE SEQUENCE [LARGE SCALE GENOMIC DNA]</scope>
    <source>
        <strain evidence="3">cv. Red5</strain>
        <tissue evidence="2">Young leaf</tissue>
    </source>
</reference>
<evidence type="ECO:0000313" key="3">
    <source>
        <dbReference type="Proteomes" id="UP000241394"/>
    </source>
</evidence>
<feature type="compositionally biased region" description="Basic residues" evidence="1">
    <location>
        <begin position="52"/>
        <end position="61"/>
    </location>
</feature>
<dbReference type="Gramene" id="PSS04217">
    <property type="protein sequence ID" value="PSS04217"/>
    <property type="gene ID" value="CEY00_Acc20058"/>
</dbReference>
<organism evidence="2 3">
    <name type="scientific">Actinidia chinensis var. chinensis</name>
    <name type="common">Chinese soft-hair kiwi</name>
    <dbReference type="NCBI Taxonomy" id="1590841"/>
    <lineage>
        <taxon>Eukaryota</taxon>
        <taxon>Viridiplantae</taxon>
        <taxon>Streptophyta</taxon>
        <taxon>Embryophyta</taxon>
        <taxon>Tracheophyta</taxon>
        <taxon>Spermatophyta</taxon>
        <taxon>Magnoliopsida</taxon>
        <taxon>eudicotyledons</taxon>
        <taxon>Gunneridae</taxon>
        <taxon>Pentapetalae</taxon>
        <taxon>asterids</taxon>
        <taxon>Ericales</taxon>
        <taxon>Actinidiaceae</taxon>
        <taxon>Actinidia</taxon>
    </lineage>
</organism>
<dbReference type="Proteomes" id="UP000241394">
    <property type="component" value="Chromosome LG18"/>
</dbReference>
<accession>A0A2R6Q8I4</accession>
<gene>
    <name evidence="2" type="ORF">CEY00_Acc20058</name>
</gene>
<dbReference type="InParanoid" id="A0A2R6Q8I4"/>
<feature type="compositionally biased region" description="Basic residues" evidence="1">
    <location>
        <begin position="71"/>
        <end position="84"/>
    </location>
</feature>
<protein>
    <submittedName>
        <fullName evidence="2">50S ribosomal protein</fullName>
    </submittedName>
</protein>
<dbReference type="AlphaFoldDB" id="A0A2R6Q8I4"/>
<name>A0A2R6Q8I4_ACTCC</name>
<evidence type="ECO:0000313" key="2">
    <source>
        <dbReference type="EMBL" id="PSS04217.1"/>
    </source>
</evidence>
<keyword evidence="2" id="KW-0689">Ribosomal protein</keyword>
<dbReference type="GO" id="GO:0005840">
    <property type="term" value="C:ribosome"/>
    <property type="evidence" value="ECO:0007669"/>
    <property type="project" value="UniProtKB-KW"/>
</dbReference>
<evidence type="ECO:0000256" key="1">
    <source>
        <dbReference type="SAM" id="MobiDB-lite"/>
    </source>
</evidence>
<reference evidence="3" key="2">
    <citation type="journal article" date="2018" name="BMC Genomics">
        <title>A manually annotated Actinidia chinensis var. chinensis (kiwifruit) genome highlights the challenges associated with draft genomes and gene prediction in plants.</title>
        <authorList>
            <person name="Pilkington S.M."/>
            <person name="Crowhurst R."/>
            <person name="Hilario E."/>
            <person name="Nardozza S."/>
            <person name="Fraser L."/>
            <person name="Peng Y."/>
            <person name="Gunaseelan K."/>
            <person name="Simpson R."/>
            <person name="Tahir J."/>
            <person name="Deroles S.C."/>
            <person name="Templeton K."/>
            <person name="Luo Z."/>
            <person name="Davy M."/>
            <person name="Cheng C."/>
            <person name="McNeilage M."/>
            <person name="Scaglione D."/>
            <person name="Liu Y."/>
            <person name="Zhang Q."/>
            <person name="Datson P."/>
            <person name="De Silva N."/>
            <person name="Gardiner S.E."/>
            <person name="Bassett H."/>
            <person name="Chagne D."/>
            <person name="McCallum J."/>
            <person name="Dzierzon H."/>
            <person name="Deng C."/>
            <person name="Wang Y.Y."/>
            <person name="Barron L."/>
            <person name="Manako K."/>
            <person name="Bowen J."/>
            <person name="Foster T.M."/>
            <person name="Erridge Z.A."/>
            <person name="Tiffin H."/>
            <person name="Waite C.N."/>
            <person name="Davies K.M."/>
            <person name="Grierson E.P."/>
            <person name="Laing W.A."/>
            <person name="Kirk R."/>
            <person name="Chen X."/>
            <person name="Wood M."/>
            <person name="Montefiori M."/>
            <person name="Brummell D.A."/>
            <person name="Schwinn K.E."/>
            <person name="Catanach A."/>
            <person name="Fullerton C."/>
            <person name="Li D."/>
            <person name="Meiyalaghan S."/>
            <person name="Nieuwenhuizen N."/>
            <person name="Read N."/>
            <person name="Prakash R."/>
            <person name="Hunter D."/>
            <person name="Zhang H."/>
            <person name="McKenzie M."/>
            <person name="Knabel M."/>
            <person name="Harris A."/>
            <person name="Allan A.C."/>
            <person name="Gleave A."/>
            <person name="Chen A."/>
            <person name="Janssen B.J."/>
            <person name="Plunkett B."/>
            <person name="Ampomah-Dwamena C."/>
            <person name="Voogd C."/>
            <person name="Leif D."/>
            <person name="Lafferty D."/>
            <person name="Souleyre E.J.F."/>
            <person name="Varkonyi-Gasic E."/>
            <person name="Gambi F."/>
            <person name="Hanley J."/>
            <person name="Yao J.L."/>
            <person name="Cheung J."/>
            <person name="David K.M."/>
            <person name="Warren B."/>
            <person name="Marsh K."/>
            <person name="Snowden K.C."/>
            <person name="Lin-Wang K."/>
            <person name="Brian L."/>
            <person name="Martinez-Sanchez M."/>
            <person name="Wang M."/>
            <person name="Ileperuma N."/>
            <person name="Macnee N."/>
            <person name="Campin R."/>
            <person name="McAtee P."/>
            <person name="Drummond R.S.M."/>
            <person name="Espley R.V."/>
            <person name="Ireland H.S."/>
            <person name="Wu R."/>
            <person name="Atkinson R.G."/>
            <person name="Karunairetnam S."/>
            <person name="Bulley S."/>
            <person name="Chunkath S."/>
            <person name="Hanley Z."/>
            <person name="Storey R."/>
            <person name="Thrimawithana A.H."/>
            <person name="Thomson S."/>
            <person name="David C."/>
            <person name="Testolin R."/>
            <person name="Huang H."/>
            <person name="Hellens R.P."/>
            <person name="Schaffer R.J."/>
        </authorList>
    </citation>
    <scope>NUCLEOTIDE SEQUENCE [LARGE SCALE GENOMIC DNA]</scope>
    <source>
        <strain evidence="3">cv. Red5</strain>
    </source>
</reference>
<keyword evidence="2" id="KW-0687">Ribonucleoprotein</keyword>
<proteinExistence type="predicted"/>
<feature type="compositionally biased region" description="Basic and acidic residues" evidence="1">
    <location>
        <begin position="91"/>
        <end position="103"/>
    </location>
</feature>